<feature type="domain" description="CHAD" evidence="1">
    <location>
        <begin position="35"/>
        <end position="99"/>
    </location>
</feature>
<evidence type="ECO:0000313" key="2">
    <source>
        <dbReference type="EMBL" id="SVB48004.1"/>
    </source>
</evidence>
<sequence>MAKAWKIKGVKPQKSYRRNASIILSAKIAEVYSWDDYIGDPKNIEELHNMRISIKRLRYSMEIFSVNYDQKFNESLQIWVDLQKLLGEIHHCDVGQDVLTDYLKADSQEGSADTLGVNALIQRYRQTREERYQEFLKRWSSLQKEDFKGNLLRIIKKKA</sequence>
<dbReference type="AlphaFoldDB" id="A0A382ED75"/>
<dbReference type="InterPro" id="IPR038186">
    <property type="entry name" value="CHAD_dom_sf"/>
</dbReference>
<reference evidence="2" key="1">
    <citation type="submission" date="2018-05" db="EMBL/GenBank/DDBJ databases">
        <authorList>
            <person name="Lanie J.A."/>
            <person name="Ng W.-L."/>
            <person name="Kazmierczak K.M."/>
            <person name="Andrzejewski T.M."/>
            <person name="Davidsen T.M."/>
            <person name="Wayne K.J."/>
            <person name="Tettelin H."/>
            <person name="Glass J.I."/>
            <person name="Rusch D."/>
            <person name="Podicherti R."/>
            <person name="Tsui H.-C.T."/>
            <person name="Winkler M.E."/>
        </authorList>
    </citation>
    <scope>NUCLEOTIDE SEQUENCE</scope>
</reference>
<accession>A0A382ED75</accession>
<name>A0A382ED75_9ZZZZ</name>
<dbReference type="PANTHER" id="PTHR39339:SF1">
    <property type="entry name" value="CHAD DOMAIN-CONTAINING PROTEIN"/>
    <property type="match status" value="1"/>
</dbReference>
<protein>
    <recommendedName>
        <fullName evidence="1">CHAD domain-containing protein</fullName>
    </recommendedName>
</protein>
<dbReference type="EMBL" id="UINC01043656">
    <property type="protein sequence ID" value="SVB48004.1"/>
    <property type="molecule type" value="Genomic_DNA"/>
</dbReference>
<proteinExistence type="predicted"/>
<evidence type="ECO:0000259" key="1">
    <source>
        <dbReference type="Pfam" id="PF05235"/>
    </source>
</evidence>
<dbReference type="Gene3D" id="1.40.20.10">
    <property type="entry name" value="CHAD domain"/>
    <property type="match status" value="1"/>
</dbReference>
<gene>
    <name evidence="2" type="ORF">METZ01_LOCUS200858</name>
</gene>
<dbReference type="Pfam" id="PF05235">
    <property type="entry name" value="CHAD"/>
    <property type="match status" value="1"/>
</dbReference>
<dbReference type="PANTHER" id="PTHR39339">
    <property type="entry name" value="SLR1444 PROTEIN"/>
    <property type="match status" value="1"/>
</dbReference>
<organism evidence="2">
    <name type="scientific">marine metagenome</name>
    <dbReference type="NCBI Taxonomy" id="408172"/>
    <lineage>
        <taxon>unclassified sequences</taxon>
        <taxon>metagenomes</taxon>
        <taxon>ecological metagenomes</taxon>
    </lineage>
</organism>
<dbReference type="InterPro" id="IPR007899">
    <property type="entry name" value="CHAD_dom"/>
</dbReference>